<evidence type="ECO:0000313" key="3">
    <source>
        <dbReference type="Proteomes" id="UP000027195"/>
    </source>
</evidence>
<dbReference type="PANTHER" id="PTHR38926:SF72">
    <property type="entry name" value="IM:7136021-RELATED"/>
    <property type="match status" value="1"/>
</dbReference>
<accession>A0A067MXA7</accession>
<dbReference type="InterPro" id="IPR001810">
    <property type="entry name" value="F-box_dom"/>
</dbReference>
<protein>
    <recommendedName>
        <fullName evidence="1">F-box domain-containing protein</fullName>
    </recommendedName>
</protein>
<proteinExistence type="predicted"/>
<organism evidence="2 3">
    <name type="scientific">Botryobasidium botryosum (strain FD-172 SS1)</name>
    <dbReference type="NCBI Taxonomy" id="930990"/>
    <lineage>
        <taxon>Eukaryota</taxon>
        <taxon>Fungi</taxon>
        <taxon>Dikarya</taxon>
        <taxon>Basidiomycota</taxon>
        <taxon>Agaricomycotina</taxon>
        <taxon>Agaricomycetes</taxon>
        <taxon>Cantharellales</taxon>
        <taxon>Botryobasidiaceae</taxon>
        <taxon>Botryobasidium</taxon>
    </lineage>
</organism>
<dbReference type="InterPro" id="IPR032675">
    <property type="entry name" value="LRR_dom_sf"/>
</dbReference>
<gene>
    <name evidence="2" type="ORF">BOTBODRAFT_251583</name>
</gene>
<dbReference type="OrthoDB" id="2886770at2759"/>
<dbReference type="Gene3D" id="3.80.10.10">
    <property type="entry name" value="Ribonuclease Inhibitor"/>
    <property type="match status" value="1"/>
</dbReference>
<dbReference type="HOGENOM" id="CLU_019609_0_0_1"/>
<dbReference type="AlphaFoldDB" id="A0A067MXA7"/>
<evidence type="ECO:0000259" key="1">
    <source>
        <dbReference type="PROSITE" id="PS50181"/>
    </source>
</evidence>
<feature type="domain" description="F-box" evidence="1">
    <location>
        <begin position="7"/>
        <end position="55"/>
    </location>
</feature>
<dbReference type="EMBL" id="KL198027">
    <property type="protein sequence ID" value="KDQ16532.1"/>
    <property type="molecule type" value="Genomic_DNA"/>
</dbReference>
<name>A0A067MXA7_BOTB1</name>
<evidence type="ECO:0000313" key="2">
    <source>
        <dbReference type="EMBL" id="KDQ16532.1"/>
    </source>
</evidence>
<sequence>MTDPHVNPFSLSLPRDVVHNVYRHCDSNDTLMAFSHVCHMWRQTAHSFTGFWARIDLHLHRRDPELKLAYWLQRAGQRLLTINVYAFWNEGAFDDMNEARSIETLVLRIGVTLRGLMDRWESFHIDAGPRTIELLLPVCAGYAPKLKYFSIDAENHSSPTSKPLPVPLLSSAGRDPGHNLSVSIKSYNPRLTTFGNRITELSMQGNFDAPLSLKDILYIFRACPNLVSCDLSAPGMLEPDLVGFNGFIELAQIATLTISLRQITWTTTAMSALWSIFDASRLLSSVFIGDEDTEFDEEEIAPPFQENPLTLENIETFGIHWNPFAHPLLQYLTLPRVKKLALTNTPNDVVYRVIASSPDLRSLSLYQAPQTPANPNIPPISLPALISLSIHGSLQILDGINAPKLTSLSLEGDSAEPSKLRAPISAFFERSASDLIALSLNCVDTTDEDILWLFERVPKLEALGLSRCSISDAVLMRLAKPPSPEENTDWCLSHLKRAKIYRCSQITPNGVIQLLASRNSGPASHITGCFTFAGKLSKEDRQTILSYGNFLDPIQTFLSAGLNSNNDEP</sequence>
<dbReference type="PANTHER" id="PTHR38926">
    <property type="entry name" value="F-BOX DOMAIN CONTAINING PROTEIN, EXPRESSED"/>
    <property type="match status" value="1"/>
</dbReference>
<dbReference type="Proteomes" id="UP000027195">
    <property type="component" value="Unassembled WGS sequence"/>
</dbReference>
<keyword evidence="3" id="KW-1185">Reference proteome</keyword>
<dbReference type="InParanoid" id="A0A067MXA7"/>
<dbReference type="SUPFAM" id="SSF52047">
    <property type="entry name" value="RNI-like"/>
    <property type="match status" value="1"/>
</dbReference>
<dbReference type="InterPro" id="IPR036047">
    <property type="entry name" value="F-box-like_dom_sf"/>
</dbReference>
<dbReference type="SUPFAM" id="SSF81383">
    <property type="entry name" value="F-box domain"/>
    <property type="match status" value="1"/>
</dbReference>
<dbReference type="PROSITE" id="PS50181">
    <property type="entry name" value="FBOX"/>
    <property type="match status" value="1"/>
</dbReference>
<dbReference type="Pfam" id="PF00646">
    <property type="entry name" value="F-box"/>
    <property type="match status" value="1"/>
</dbReference>
<reference evidence="3" key="1">
    <citation type="journal article" date="2014" name="Proc. Natl. Acad. Sci. U.S.A.">
        <title>Extensive sampling of basidiomycete genomes demonstrates inadequacy of the white-rot/brown-rot paradigm for wood decay fungi.</title>
        <authorList>
            <person name="Riley R."/>
            <person name="Salamov A.A."/>
            <person name="Brown D.W."/>
            <person name="Nagy L.G."/>
            <person name="Floudas D."/>
            <person name="Held B.W."/>
            <person name="Levasseur A."/>
            <person name="Lombard V."/>
            <person name="Morin E."/>
            <person name="Otillar R."/>
            <person name="Lindquist E.A."/>
            <person name="Sun H."/>
            <person name="LaButti K.M."/>
            <person name="Schmutz J."/>
            <person name="Jabbour D."/>
            <person name="Luo H."/>
            <person name="Baker S.E."/>
            <person name="Pisabarro A.G."/>
            <person name="Walton J.D."/>
            <person name="Blanchette R.A."/>
            <person name="Henrissat B."/>
            <person name="Martin F."/>
            <person name="Cullen D."/>
            <person name="Hibbett D.S."/>
            <person name="Grigoriev I.V."/>
        </authorList>
    </citation>
    <scope>NUCLEOTIDE SEQUENCE [LARGE SCALE GENOMIC DNA]</scope>
    <source>
        <strain evidence="3">FD-172 SS1</strain>
    </source>
</reference>